<keyword evidence="5 6" id="KW-0472">Membrane</keyword>
<comment type="subcellular location">
    <subcellularLocation>
        <location evidence="1">Membrane</location>
    </subcellularLocation>
</comment>
<proteinExistence type="inferred from homology"/>
<protein>
    <submittedName>
        <fullName evidence="7">UPF0057-domain-containing protein</fullName>
    </submittedName>
</protein>
<evidence type="ECO:0000256" key="6">
    <source>
        <dbReference type="SAM" id="Phobius"/>
    </source>
</evidence>
<evidence type="ECO:0000256" key="3">
    <source>
        <dbReference type="ARBA" id="ARBA00022692"/>
    </source>
</evidence>
<evidence type="ECO:0000313" key="8">
    <source>
        <dbReference type="Proteomes" id="UP000249619"/>
    </source>
</evidence>
<keyword evidence="8" id="KW-1185">Reference proteome</keyword>
<comment type="similarity">
    <text evidence="2">Belongs to the UPF0057 (PMP3) family.</text>
</comment>
<dbReference type="PROSITE" id="PS51257">
    <property type="entry name" value="PROKAR_LIPOPROTEIN"/>
    <property type="match status" value="1"/>
</dbReference>
<evidence type="ECO:0000256" key="1">
    <source>
        <dbReference type="ARBA" id="ARBA00004370"/>
    </source>
</evidence>
<dbReference type="PANTHER" id="PTHR21659:SF42">
    <property type="entry name" value="UPF0057 MEMBRANE PROTEIN ZK632.10-RELATED"/>
    <property type="match status" value="1"/>
</dbReference>
<dbReference type="GO" id="GO:0016020">
    <property type="term" value="C:membrane"/>
    <property type="evidence" value="ECO:0007669"/>
    <property type="project" value="UniProtKB-SubCell"/>
</dbReference>
<feature type="transmembrane region" description="Helical" evidence="6">
    <location>
        <begin position="31"/>
        <end position="55"/>
    </location>
</feature>
<dbReference type="Pfam" id="PF01679">
    <property type="entry name" value="Pmp3"/>
    <property type="match status" value="1"/>
</dbReference>
<dbReference type="PROSITE" id="PS01309">
    <property type="entry name" value="UPF0057"/>
    <property type="match status" value="1"/>
</dbReference>
<evidence type="ECO:0000256" key="2">
    <source>
        <dbReference type="ARBA" id="ARBA00009530"/>
    </source>
</evidence>
<dbReference type="EMBL" id="QGDH01000102">
    <property type="protein sequence ID" value="RAR07347.1"/>
    <property type="molecule type" value="Genomic_DNA"/>
</dbReference>
<dbReference type="InterPro" id="IPR000612">
    <property type="entry name" value="PMP3"/>
</dbReference>
<dbReference type="PANTHER" id="PTHR21659">
    <property type="entry name" value="HYDROPHOBIC PROTEIN RCI2 LOW TEMPERATURE AND SALT RESPONSIVE PROTEIN LTI6 -RELATED"/>
    <property type="match status" value="1"/>
</dbReference>
<name>A0A364MYN7_STELY</name>
<dbReference type="AlphaFoldDB" id="A0A364MYN7"/>
<sequence>MIKTLLLVIITIFLPPVGVFLVSGCGADFLINILLTILGFFPGHIHAFYIEYVYVKRRDEIRAGIYDARPAPGVYSQKVLNGGHKTVPVAPAAGGVEAGYGGEMPAQQGFVKGQQQQQPPAYGTVQ</sequence>
<gene>
    <name evidence="7" type="ORF">DDE83_006529</name>
</gene>
<dbReference type="Proteomes" id="UP000249619">
    <property type="component" value="Unassembled WGS sequence"/>
</dbReference>
<evidence type="ECO:0000313" key="7">
    <source>
        <dbReference type="EMBL" id="RAR07347.1"/>
    </source>
</evidence>
<accession>A0A364MYN7</accession>
<reference evidence="8" key="1">
    <citation type="submission" date="2018-05" db="EMBL/GenBank/DDBJ databases">
        <title>Draft genome sequence of Stemphylium lycopersici strain CIDEFI 213.</title>
        <authorList>
            <person name="Medina R."/>
            <person name="Franco M.E.E."/>
            <person name="Lucentini C.G."/>
            <person name="Saparrat M.C.N."/>
            <person name="Balatti P.A."/>
        </authorList>
    </citation>
    <scope>NUCLEOTIDE SEQUENCE [LARGE SCALE GENOMIC DNA]</scope>
    <source>
        <strain evidence="8">CIDEFI 213</strain>
    </source>
</reference>
<evidence type="ECO:0000256" key="5">
    <source>
        <dbReference type="ARBA" id="ARBA00023136"/>
    </source>
</evidence>
<evidence type="ECO:0000256" key="4">
    <source>
        <dbReference type="ARBA" id="ARBA00022989"/>
    </source>
</evidence>
<organism evidence="7 8">
    <name type="scientific">Stemphylium lycopersici</name>
    <name type="common">Tomato gray leaf spot disease fungus</name>
    <name type="synonym">Thyrospora lycopersici</name>
    <dbReference type="NCBI Taxonomy" id="183478"/>
    <lineage>
        <taxon>Eukaryota</taxon>
        <taxon>Fungi</taxon>
        <taxon>Dikarya</taxon>
        <taxon>Ascomycota</taxon>
        <taxon>Pezizomycotina</taxon>
        <taxon>Dothideomycetes</taxon>
        <taxon>Pleosporomycetidae</taxon>
        <taxon>Pleosporales</taxon>
        <taxon>Pleosporineae</taxon>
        <taxon>Pleosporaceae</taxon>
        <taxon>Stemphylium</taxon>
    </lineage>
</organism>
<comment type="caution">
    <text evidence="7">The sequence shown here is derived from an EMBL/GenBank/DDBJ whole genome shotgun (WGS) entry which is preliminary data.</text>
</comment>
<keyword evidence="4 6" id="KW-1133">Transmembrane helix</keyword>
<keyword evidence="3 6" id="KW-0812">Transmembrane</keyword>